<dbReference type="EC" id="2.5.1.18" evidence="3"/>
<comment type="catalytic activity">
    <reaction evidence="5">
        <text>RX + glutathione = an S-substituted glutathione + a halide anion + H(+)</text>
        <dbReference type="Rhea" id="RHEA:16437"/>
        <dbReference type="ChEBI" id="CHEBI:15378"/>
        <dbReference type="ChEBI" id="CHEBI:16042"/>
        <dbReference type="ChEBI" id="CHEBI:17792"/>
        <dbReference type="ChEBI" id="CHEBI:57925"/>
        <dbReference type="ChEBI" id="CHEBI:90779"/>
        <dbReference type="EC" id="2.5.1.18"/>
    </reaction>
</comment>
<comment type="similarity">
    <text evidence="2">Belongs to the GST superfamily. Mu family.</text>
</comment>
<keyword evidence="4" id="KW-0808">Transferase</keyword>
<gene>
    <name evidence="8" type="ORF">PCAR00345_LOCUS566</name>
</gene>
<evidence type="ECO:0000259" key="7">
    <source>
        <dbReference type="PROSITE" id="PS50404"/>
    </source>
</evidence>
<dbReference type="GO" id="GO:0004364">
    <property type="term" value="F:glutathione transferase activity"/>
    <property type="evidence" value="ECO:0007669"/>
    <property type="project" value="UniProtKB-EC"/>
</dbReference>
<evidence type="ECO:0000256" key="2">
    <source>
        <dbReference type="ARBA" id="ARBA00005861"/>
    </source>
</evidence>
<dbReference type="Gene3D" id="3.40.30.10">
    <property type="entry name" value="Glutaredoxin"/>
    <property type="match status" value="2"/>
</dbReference>
<organism evidence="8">
    <name type="scientific">Chrysotila carterae</name>
    <name type="common">Marine alga</name>
    <name type="synonym">Syracosphaera carterae</name>
    <dbReference type="NCBI Taxonomy" id="13221"/>
    <lineage>
        <taxon>Eukaryota</taxon>
        <taxon>Haptista</taxon>
        <taxon>Haptophyta</taxon>
        <taxon>Prymnesiophyceae</taxon>
        <taxon>Isochrysidales</taxon>
        <taxon>Isochrysidaceae</taxon>
        <taxon>Chrysotila</taxon>
    </lineage>
</organism>
<evidence type="ECO:0000256" key="5">
    <source>
        <dbReference type="ARBA" id="ARBA00047960"/>
    </source>
</evidence>
<dbReference type="InterPro" id="IPR050213">
    <property type="entry name" value="GST_superfamily"/>
</dbReference>
<dbReference type="InterPro" id="IPR036282">
    <property type="entry name" value="Glutathione-S-Trfase_C_sf"/>
</dbReference>
<feature type="domain" description="GST N-terminal" evidence="7">
    <location>
        <begin position="39"/>
        <end position="130"/>
    </location>
</feature>
<dbReference type="GO" id="GO:0006749">
    <property type="term" value="P:glutathione metabolic process"/>
    <property type="evidence" value="ECO:0007669"/>
    <property type="project" value="TreeGrafter"/>
</dbReference>
<proteinExistence type="inferred from homology"/>
<dbReference type="AlphaFoldDB" id="A0A7S4ES21"/>
<dbReference type="InterPro" id="IPR004045">
    <property type="entry name" value="Glutathione_S-Trfase_N"/>
</dbReference>
<dbReference type="EMBL" id="HBIZ01000997">
    <property type="protein sequence ID" value="CAE0747984.1"/>
    <property type="molecule type" value="Transcribed_RNA"/>
</dbReference>
<evidence type="ECO:0000256" key="4">
    <source>
        <dbReference type="ARBA" id="ARBA00022679"/>
    </source>
</evidence>
<comment type="function">
    <text evidence="1">Conjugation of reduced glutathione to a wide number of exogenous and endogenous hydrophobic electrophiles.</text>
</comment>
<evidence type="ECO:0000256" key="1">
    <source>
        <dbReference type="ARBA" id="ARBA00003701"/>
    </source>
</evidence>
<evidence type="ECO:0000256" key="3">
    <source>
        <dbReference type="ARBA" id="ARBA00012452"/>
    </source>
</evidence>
<evidence type="ECO:0000313" key="8">
    <source>
        <dbReference type="EMBL" id="CAE0747984.1"/>
    </source>
</evidence>
<dbReference type="SUPFAM" id="SSF52833">
    <property type="entry name" value="Thioredoxin-like"/>
    <property type="match status" value="1"/>
</dbReference>
<feature type="chain" id="PRO_5030716804" description="glutathione transferase" evidence="6">
    <location>
        <begin position="31"/>
        <end position="318"/>
    </location>
</feature>
<sequence length="318" mass="35014">MRPSAIMDAGPWIALAPVLFSLVSASGAEGHRMSSKVSPRPVLGYWAIRGLAEPIRLLHAYLEVDLEEHRYGAPMLPAGDRPISAWPETKRQLAHDMALPNLPYYIDGRVKLSEAASIMRYVCERRAPGMLRPDLFEDKLEAAARHDQVLTFLFGANAALRAFHYGYLPQTRLSREKEADGRTGSLYFKDARSEQAVSAMAAVTEEQILDALKAGGVGIHGNAPTSEATSAINGPFIFGRDPCAADFLLYEHVQLARCSAPQIADREEVKRFCEAFERLPGVLDYLDSDRRVTVPFNAPVGPFGASMDPSRPYAVKDQ</sequence>
<feature type="signal peptide" evidence="6">
    <location>
        <begin position="1"/>
        <end position="30"/>
    </location>
</feature>
<accession>A0A7S4ES21</accession>
<name>A0A7S4ES21_CHRCT</name>
<dbReference type="PROSITE" id="PS50404">
    <property type="entry name" value="GST_NTER"/>
    <property type="match status" value="1"/>
</dbReference>
<dbReference type="PANTHER" id="PTHR11571">
    <property type="entry name" value="GLUTATHIONE S-TRANSFERASE"/>
    <property type="match status" value="1"/>
</dbReference>
<protein>
    <recommendedName>
        <fullName evidence="3">glutathione transferase</fullName>
        <ecNumber evidence="3">2.5.1.18</ecNumber>
    </recommendedName>
</protein>
<dbReference type="InterPro" id="IPR036249">
    <property type="entry name" value="Thioredoxin-like_sf"/>
</dbReference>
<keyword evidence="6" id="KW-0732">Signal</keyword>
<reference evidence="8" key="1">
    <citation type="submission" date="2021-01" db="EMBL/GenBank/DDBJ databases">
        <authorList>
            <person name="Corre E."/>
            <person name="Pelletier E."/>
            <person name="Niang G."/>
            <person name="Scheremetjew M."/>
            <person name="Finn R."/>
            <person name="Kale V."/>
            <person name="Holt S."/>
            <person name="Cochrane G."/>
            <person name="Meng A."/>
            <person name="Brown T."/>
            <person name="Cohen L."/>
        </authorList>
    </citation>
    <scope>NUCLEOTIDE SEQUENCE</scope>
    <source>
        <strain evidence="8">CCMP645</strain>
    </source>
</reference>
<dbReference type="SUPFAM" id="SSF47616">
    <property type="entry name" value="GST C-terminal domain-like"/>
    <property type="match status" value="1"/>
</dbReference>
<dbReference type="Gene3D" id="1.20.1050.10">
    <property type="match status" value="1"/>
</dbReference>
<evidence type="ECO:0000256" key="6">
    <source>
        <dbReference type="SAM" id="SignalP"/>
    </source>
</evidence>
<dbReference type="PANTHER" id="PTHR11571:SF222">
    <property type="entry name" value="GLUTATHIONE TRANSFERASE"/>
    <property type="match status" value="1"/>
</dbReference>